<protein>
    <submittedName>
        <fullName evidence="2">PilZ domain-containing protein</fullName>
    </submittedName>
</protein>
<dbReference type="Proteomes" id="UP000886339">
    <property type="component" value="Unassembled WGS sequence"/>
</dbReference>
<organism evidence="2">
    <name type="scientific">Thiolapillus brandeum</name>
    <dbReference type="NCBI Taxonomy" id="1076588"/>
    <lineage>
        <taxon>Bacteria</taxon>
        <taxon>Pseudomonadati</taxon>
        <taxon>Pseudomonadota</taxon>
        <taxon>Gammaproteobacteria</taxon>
        <taxon>Chromatiales</taxon>
        <taxon>Sedimenticolaceae</taxon>
        <taxon>Thiolapillus</taxon>
    </lineage>
</organism>
<gene>
    <name evidence="2" type="ORF">ENJ12_07105</name>
</gene>
<proteinExistence type="predicted"/>
<dbReference type="SUPFAM" id="SSF141371">
    <property type="entry name" value="PilZ domain-like"/>
    <property type="match status" value="1"/>
</dbReference>
<accession>A0A831RVM7</accession>
<dbReference type="Gene3D" id="2.40.10.220">
    <property type="entry name" value="predicted glycosyltransferase like domains"/>
    <property type="match status" value="1"/>
</dbReference>
<name>A0A831RVM7_9GAMM</name>
<feature type="domain" description="PilZ" evidence="1">
    <location>
        <begin position="2"/>
        <end position="87"/>
    </location>
</feature>
<reference evidence="2" key="1">
    <citation type="journal article" date="2020" name="mSystems">
        <title>Genome- and Community-Level Interaction Insights into Carbon Utilization and Element Cycling Functions of Hydrothermarchaeota in Hydrothermal Sediment.</title>
        <authorList>
            <person name="Zhou Z."/>
            <person name="Liu Y."/>
            <person name="Xu W."/>
            <person name="Pan J."/>
            <person name="Luo Z.H."/>
            <person name="Li M."/>
        </authorList>
    </citation>
    <scope>NUCLEOTIDE SEQUENCE [LARGE SCALE GENOMIC DNA]</scope>
    <source>
        <strain evidence="2">HyVt-458</strain>
    </source>
</reference>
<dbReference type="InterPro" id="IPR009875">
    <property type="entry name" value="PilZ_domain"/>
</dbReference>
<sequence length="97" mass="11247">MDRRISPRVEWHGPVQFRSGEEEFRTGFLADISTTGAMVWLPVSLQVGDKLEVVMKSEYDPAPVHMHMQVKRCVDEARHGYHGYGCTLEIHEPWEHQ</sequence>
<dbReference type="Pfam" id="PF07238">
    <property type="entry name" value="PilZ"/>
    <property type="match status" value="1"/>
</dbReference>
<dbReference type="AlphaFoldDB" id="A0A831RVM7"/>
<dbReference type="GO" id="GO:0035438">
    <property type="term" value="F:cyclic-di-GMP binding"/>
    <property type="evidence" value="ECO:0007669"/>
    <property type="project" value="InterPro"/>
</dbReference>
<evidence type="ECO:0000259" key="1">
    <source>
        <dbReference type="Pfam" id="PF07238"/>
    </source>
</evidence>
<dbReference type="EMBL" id="DRLF01000249">
    <property type="protein sequence ID" value="HEC06601.1"/>
    <property type="molecule type" value="Genomic_DNA"/>
</dbReference>
<evidence type="ECO:0000313" key="2">
    <source>
        <dbReference type="EMBL" id="HEC06601.1"/>
    </source>
</evidence>
<comment type="caution">
    <text evidence="2">The sequence shown here is derived from an EMBL/GenBank/DDBJ whole genome shotgun (WGS) entry which is preliminary data.</text>
</comment>